<keyword evidence="2" id="KW-0833">Ubl conjugation pathway</keyword>
<dbReference type="PANTHER" id="PTHR12904">
    <property type="match status" value="1"/>
</dbReference>
<evidence type="ECO:0000256" key="1">
    <source>
        <dbReference type="ARBA" id="ARBA00022614"/>
    </source>
</evidence>
<dbReference type="InterPro" id="IPR056845">
    <property type="entry name" value="LRR_Zer-1"/>
</dbReference>
<protein>
    <submittedName>
        <fullName evidence="5">Protein zer-1</fullName>
    </submittedName>
</protein>
<sequence length="1404" mass="160947">MSFTVPIHPVPFVDSYQGPLEPLDITDNSPLSLYVLCAKYIVKNISKISINQHLPSEICDNLIELFRIYRSKKVCNKFLSALSTKHCSVVSANLSNLDITDEELTDFIDAQGKTLRSLNLSKCSRLSSNVLLQVNRTLLKVHDVEKLCRLVTVYEIPADHPCQIPRSLVRQNYPFVIRKFYHKGKILTEINKNYKTACPESYLQNSYMLRKECPQYSQPTIDENVFINSLQTTFEHSCSRIPKTNYELNREMGLFCDPYFAKEFLFDMEATAYACYDRLIDDHRTYHLNEIQYPLISASQIIRSKNNSQFPNENLEPNQCPYCYGSGINREKIMILPKGIYHSMHLFSKYYGRYFSYDDKFLSKSSVCPSKFVNDNNNKQSSIIDMNVETDISAPEDDDESYFDNSFPYSVFNLKSRHVPLFNDLSYPFGSMCRRSLLSSCDQYFPRIHTSSQLSGNAFPTLLSRNNAVDGLNSEEFPPLQPTRVDSIGDSTLSSQSMTSAAATSSSCPILSSCAEAAFYDFETNNLPGESLAALMEESTSNSNSHKFPKFLKKFRPHSHNTFENDHNENNSECSKSSTVNTIDINQNVKDESSPRNFSPTSSMSFVLSEDDSRDSLDVNVFEVNTHEITCPLHPKNCPPEYDYFDYLSLVYNTETTTSEDVASELYYSEDMLRFEMYPYHVYRIETPGYPYVRLVEVVTWSPSSLESLTVGPGLMPQNLEEMRPELRQSIILNRDFNHLKRIAIHEWPVDMQEKFFAGSKYLDRITHLDLSQCQSIDDGRSLIQMSNLETLILYNVKEIYRVIDSICNIKSLKVLDISNSGDQTTATRDPKMPTIPIRTLISSLPKLVSLDISGSNIAVGIVTGLAERENNPLEFLGIFNTNVEPSSRHHIPAIKIAGENFEDLVLNSCEAYMNRPEMLKKCLNELFHIFRYEDGHHDLERAVKILVCSLGRHPNDKMIQMAASATLFYVIKSDEAKPILGRRIKELIVTRLLDAMQTFRYDQTMLRNGCLNLIHFQIPADVISEYTRLADILLYIVGMDDDDFVQRLGIYLLNLLACQVEGEQKTIVGNLGAIEKMLNLIESRYNRNLCDEVMETAWSTMWNVTDETPINCERFLNHNGMEFFVTCMEKFPDHPELLRNMMGLLGNVSECAHLRYRLMKDDYIFRFVQLLDSQSDGIEVSYNSAGILAHIASDGAEIWNRHLPTCNRDEMLARMECAISRWEINSKRNINYRSFEPILRLLRVLSISWQAQYWAVWALANLTRVHSNKYCTLLEKDGGVEVLRSFIVSPRPDNFSLPVSVKCLAVVTLFQYYLYNTFGNVKILEKSNEISCFELIKSPIIIGDFLRKFGFEHLALELDIDCDMNACKDIVMTDLCNMLMNRSSNIDETALRNLNNNDDELLL</sequence>
<dbReference type="Pfam" id="PF22964">
    <property type="entry name" value="ZER1-like_2nd"/>
    <property type="match status" value="1"/>
</dbReference>
<feature type="domain" description="Protein zer-1 homolog-like C-terminal" evidence="3">
    <location>
        <begin position="953"/>
        <end position="1294"/>
    </location>
</feature>
<organism evidence="5 6">
    <name type="scientific">Dermatophagoides pteronyssinus</name>
    <name type="common">European house dust mite</name>
    <dbReference type="NCBI Taxonomy" id="6956"/>
    <lineage>
        <taxon>Eukaryota</taxon>
        <taxon>Metazoa</taxon>
        <taxon>Ecdysozoa</taxon>
        <taxon>Arthropoda</taxon>
        <taxon>Chelicerata</taxon>
        <taxon>Arachnida</taxon>
        <taxon>Acari</taxon>
        <taxon>Acariformes</taxon>
        <taxon>Sarcoptiformes</taxon>
        <taxon>Astigmata</taxon>
        <taxon>Psoroptidia</taxon>
        <taxon>Analgoidea</taxon>
        <taxon>Pyroglyphidae</taxon>
        <taxon>Dermatophagoidinae</taxon>
        <taxon>Dermatophagoides</taxon>
    </lineage>
</organism>
<name>A0ABQ8J180_DERPT</name>
<evidence type="ECO:0000259" key="4">
    <source>
        <dbReference type="Pfam" id="PF25013"/>
    </source>
</evidence>
<evidence type="ECO:0000313" key="5">
    <source>
        <dbReference type="EMBL" id="KAH9416298.1"/>
    </source>
</evidence>
<dbReference type="InterPro" id="IPR055142">
    <property type="entry name" value="ZER1-like_C"/>
</dbReference>
<evidence type="ECO:0000256" key="2">
    <source>
        <dbReference type="ARBA" id="ARBA00022786"/>
    </source>
</evidence>
<dbReference type="SUPFAM" id="SSF52047">
    <property type="entry name" value="RNI-like"/>
    <property type="match status" value="1"/>
</dbReference>
<keyword evidence="6" id="KW-1185">Reference proteome</keyword>
<dbReference type="PANTHER" id="PTHR12904:SF23">
    <property type="entry name" value="PROTEIN ZER-1 HOMOLOG"/>
    <property type="match status" value="1"/>
</dbReference>
<comment type="caution">
    <text evidence="5">The sequence shown here is derived from an EMBL/GenBank/DDBJ whole genome shotgun (WGS) entry which is preliminary data.</text>
</comment>
<dbReference type="InterPro" id="IPR000225">
    <property type="entry name" value="Armadillo"/>
</dbReference>
<evidence type="ECO:0000259" key="3">
    <source>
        <dbReference type="Pfam" id="PF22964"/>
    </source>
</evidence>
<accession>A0ABQ8J180</accession>
<dbReference type="InterPro" id="IPR016024">
    <property type="entry name" value="ARM-type_fold"/>
</dbReference>
<dbReference type="Gene3D" id="1.25.10.10">
    <property type="entry name" value="Leucine-rich Repeat Variant"/>
    <property type="match status" value="1"/>
</dbReference>
<dbReference type="Pfam" id="PF25013">
    <property type="entry name" value="LRR_Zer-1"/>
    <property type="match status" value="1"/>
</dbReference>
<keyword evidence="1" id="KW-0433">Leucine-rich repeat</keyword>
<dbReference type="InterPro" id="IPR051341">
    <property type="entry name" value="Zyg-11_UBL_adapter"/>
</dbReference>
<evidence type="ECO:0000313" key="6">
    <source>
        <dbReference type="Proteomes" id="UP000887458"/>
    </source>
</evidence>
<dbReference type="SMART" id="SM00185">
    <property type="entry name" value="ARM"/>
    <property type="match status" value="3"/>
</dbReference>
<reference evidence="5 6" key="2">
    <citation type="journal article" date="2022" name="Mol. Biol. Evol.">
        <title>Comparative Genomics Reveals Insights into the Divergent Evolution of Astigmatic Mites and Household Pest Adaptations.</title>
        <authorList>
            <person name="Xiong Q."/>
            <person name="Wan A.T."/>
            <person name="Liu X."/>
            <person name="Fung C.S."/>
            <person name="Xiao X."/>
            <person name="Malainual N."/>
            <person name="Hou J."/>
            <person name="Wang L."/>
            <person name="Wang M."/>
            <person name="Yang K.Y."/>
            <person name="Cui Y."/>
            <person name="Leung E.L."/>
            <person name="Nong W."/>
            <person name="Shin S.K."/>
            <person name="Au S.W."/>
            <person name="Jeong K.Y."/>
            <person name="Chew F.T."/>
            <person name="Hui J.H."/>
            <person name="Leung T.F."/>
            <person name="Tungtrongchitr A."/>
            <person name="Zhong N."/>
            <person name="Liu Z."/>
            <person name="Tsui S.K."/>
        </authorList>
    </citation>
    <scope>NUCLEOTIDE SEQUENCE [LARGE SCALE GENOMIC DNA]</scope>
    <source>
        <strain evidence="5">Derp</strain>
    </source>
</reference>
<dbReference type="InterPro" id="IPR011989">
    <property type="entry name" value="ARM-like"/>
</dbReference>
<feature type="domain" description="Zer-1-like leucine-rich repeats region" evidence="4">
    <location>
        <begin position="762"/>
        <end position="881"/>
    </location>
</feature>
<dbReference type="InterPro" id="IPR032675">
    <property type="entry name" value="LRR_dom_sf"/>
</dbReference>
<reference evidence="5 6" key="1">
    <citation type="journal article" date="2018" name="J. Allergy Clin. Immunol.">
        <title>High-quality assembly of Dermatophagoides pteronyssinus genome and transcriptome reveals a wide range of novel allergens.</title>
        <authorList>
            <person name="Liu X.Y."/>
            <person name="Yang K.Y."/>
            <person name="Wang M.Q."/>
            <person name="Kwok J.S."/>
            <person name="Zeng X."/>
            <person name="Yang Z."/>
            <person name="Xiao X.J."/>
            <person name="Lau C.P."/>
            <person name="Li Y."/>
            <person name="Huang Z.M."/>
            <person name="Ba J.G."/>
            <person name="Yim A.K."/>
            <person name="Ouyang C.Y."/>
            <person name="Ngai S.M."/>
            <person name="Chan T.F."/>
            <person name="Leung E.L."/>
            <person name="Liu L."/>
            <person name="Liu Z.G."/>
            <person name="Tsui S.K."/>
        </authorList>
    </citation>
    <scope>NUCLEOTIDE SEQUENCE [LARGE SCALE GENOMIC DNA]</scope>
    <source>
        <strain evidence="5">Derp</strain>
    </source>
</reference>
<proteinExistence type="predicted"/>
<dbReference type="EMBL" id="NJHN03000095">
    <property type="protein sequence ID" value="KAH9416298.1"/>
    <property type="molecule type" value="Genomic_DNA"/>
</dbReference>
<dbReference type="Gene3D" id="3.80.10.10">
    <property type="entry name" value="Ribonuclease Inhibitor"/>
    <property type="match status" value="1"/>
</dbReference>
<dbReference type="Proteomes" id="UP000887458">
    <property type="component" value="Unassembled WGS sequence"/>
</dbReference>
<dbReference type="SUPFAM" id="SSF48371">
    <property type="entry name" value="ARM repeat"/>
    <property type="match status" value="1"/>
</dbReference>
<gene>
    <name evidence="5" type="primary">ZER1</name>
    <name evidence="5" type="ORF">DERP_000799</name>
</gene>